<feature type="region of interest" description="Disordered" evidence="11">
    <location>
        <begin position="1"/>
        <end position="141"/>
    </location>
</feature>
<comment type="subunit">
    <text evidence="10">Component of the NDC80 complex.</text>
</comment>
<comment type="function">
    <text evidence="10">Acts as a component of the essential kinetochore-associated NDC80 complex, which is required for chromosome segregation and spindle checkpoint activity.</text>
</comment>
<evidence type="ECO:0000256" key="7">
    <source>
        <dbReference type="ARBA" id="ARBA00023242"/>
    </source>
</evidence>
<organism evidence="13 14">
    <name type="scientific">Aphis glycines</name>
    <name type="common">Soybean aphid</name>
    <dbReference type="NCBI Taxonomy" id="307491"/>
    <lineage>
        <taxon>Eukaryota</taxon>
        <taxon>Metazoa</taxon>
        <taxon>Ecdysozoa</taxon>
        <taxon>Arthropoda</taxon>
        <taxon>Hexapoda</taxon>
        <taxon>Insecta</taxon>
        <taxon>Pterygota</taxon>
        <taxon>Neoptera</taxon>
        <taxon>Paraneoptera</taxon>
        <taxon>Hemiptera</taxon>
        <taxon>Sternorrhyncha</taxon>
        <taxon>Aphidomorpha</taxon>
        <taxon>Aphidoidea</taxon>
        <taxon>Aphididae</taxon>
        <taxon>Aphidini</taxon>
        <taxon>Aphis</taxon>
        <taxon>Aphis</taxon>
    </lineage>
</organism>
<evidence type="ECO:0000313" key="14">
    <source>
        <dbReference type="Proteomes" id="UP000475862"/>
    </source>
</evidence>
<evidence type="ECO:0000256" key="3">
    <source>
        <dbReference type="ARBA" id="ARBA00022618"/>
    </source>
</evidence>
<evidence type="ECO:0000256" key="10">
    <source>
        <dbReference type="RuleBase" id="RU368072"/>
    </source>
</evidence>
<name>A0A6G0U7Q9_APHGL</name>
<comment type="caution">
    <text evidence="13">The sequence shown here is derived from an EMBL/GenBank/DDBJ whole genome shotgun (WGS) entry which is preliminary data.</text>
</comment>
<evidence type="ECO:0000256" key="1">
    <source>
        <dbReference type="ARBA" id="ARBA00007050"/>
    </source>
</evidence>
<dbReference type="PANTHER" id="PTHR10643:SF2">
    <property type="entry name" value="KINETOCHORE PROTEIN NDC80 HOMOLOG"/>
    <property type="match status" value="1"/>
</dbReference>
<evidence type="ECO:0000256" key="6">
    <source>
        <dbReference type="ARBA" id="ARBA00023054"/>
    </source>
</evidence>
<dbReference type="GO" id="GO:0005634">
    <property type="term" value="C:nucleus"/>
    <property type="evidence" value="ECO:0007669"/>
    <property type="project" value="UniProtKB-SubCell"/>
</dbReference>
<comment type="similarity">
    <text evidence="1 10">Belongs to the NDC80/HEC1 family.</text>
</comment>
<proteinExistence type="inferred from homology"/>
<dbReference type="Gene3D" id="1.10.418.30">
    <property type="entry name" value="Ncd80 complex, Ncd80 subunit"/>
    <property type="match status" value="1"/>
</dbReference>
<keyword evidence="14" id="KW-1185">Reference proteome</keyword>
<dbReference type="InterPro" id="IPR005550">
    <property type="entry name" value="Kinetochore_Ndc80"/>
</dbReference>
<keyword evidence="5 10" id="KW-0995">Kinetochore</keyword>
<evidence type="ECO:0000256" key="8">
    <source>
        <dbReference type="ARBA" id="ARBA00023306"/>
    </source>
</evidence>
<evidence type="ECO:0000256" key="11">
    <source>
        <dbReference type="SAM" id="MobiDB-lite"/>
    </source>
</evidence>
<dbReference type="Proteomes" id="UP000475862">
    <property type="component" value="Unassembled WGS sequence"/>
</dbReference>
<feature type="domain" description="Kinetochore protein Ndc80 CH" evidence="12">
    <location>
        <begin position="139"/>
        <end position="259"/>
    </location>
</feature>
<dbReference type="PANTHER" id="PTHR10643">
    <property type="entry name" value="KINETOCHORE PROTEIN NDC80"/>
    <property type="match status" value="1"/>
</dbReference>
<evidence type="ECO:0000256" key="5">
    <source>
        <dbReference type="ARBA" id="ARBA00022838"/>
    </source>
</evidence>
<dbReference type="AlphaFoldDB" id="A0A6G0U7Q9"/>
<dbReference type="InterPro" id="IPR055260">
    <property type="entry name" value="Ndc80_CH"/>
</dbReference>
<keyword evidence="3 10" id="KW-0132">Cell division</keyword>
<dbReference type="OrthoDB" id="7459479at2759"/>
<dbReference type="InterPro" id="IPR038273">
    <property type="entry name" value="Ndc80_sf"/>
</dbReference>
<dbReference type="EMBL" id="VYZN01000001">
    <property type="protein sequence ID" value="KAE9545165.1"/>
    <property type="molecule type" value="Genomic_DNA"/>
</dbReference>
<dbReference type="GO" id="GO:0031262">
    <property type="term" value="C:Ndc80 complex"/>
    <property type="evidence" value="ECO:0007669"/>
    <property type="project" value="UniProtKB-UniRule"/>
</dbReference>
<evidence type="ECO:0000259" key="12">
    <source>
        <dbReference type="Pfam" id="PF03801"/>
    </source>
</evidence>
<feature type="compositionally biased region" description="Polar residues" evidence="11">
    <location>
        <begin position="7"/>
        <end position="40"/>
    </location>
</feature>
<keyword evidence="4 10" id="KW-0498">Mitosis</keyword>
<dbReference type="Pfam" id="PF03801">
    <property type="entry name" value="Ndc80_HEC"/>
    <property type="match status" value="1"/>
</dbReference>
<keyword evidence="8 10" id="KW-0131">Cell cycle</keyword>
<protein>
    <recommendedName>
        <fullName evidence="10">Kinetochore protein NDC80</fullName>
    </recommendedName>
</protein>
<keyword evidence="9 10" id="KW-0137">Centromere</keyword>
<keyword evidence="2 10" id="KW-0158">Chromosome</keyword>
<gene>
    <name evidence="13" type="ORF">AGLY_000708</name>
</gene>
<keyword evidence="7 10" id="KW-0539">Nucleus</keyword>
<comment type="subcellular location">
    <subcellularLocation>
        <location evidence="10">Chromosome</location>
        <location evidence="10">Centromere</location>
        <location evidence="10">Kinetochore</location>
    </subcellularLocation>
    <subcellularLocation>
        <location evidence="10">Nucleus</location>
    </subcellularLocation>
</comment>
<dbReference type="GO" id="GO:0051301">
    <property type="term" value="P:cell division"/>
    <property type="evidence" value="ECO:0007669"/>
    <property type="project" value="UniProtKB-UniRule"/>
</dbReference>
<accession>A0A6G0U7Q9</accession>
<evidence type="ECO:0000313" key="13">
    <source>
        <dbReference type="EMBL" id="KAE9545165.1"/>
    </source>
</evidence>
<evidence type="ECO:0000256" key="4">
    <source>
        <dbReference type="ARBA" id="ARBA00022776"/>
    </source>
</evidence>
<sequence length="663" mass="77473">MKKTSFQRRSSAASGTTLGRQKSTFDSNKNNNMRLNSQEKNGMVKKSILPKPEFLAKRKSSRPGLLERKKSMSSDNLTKHHPAKERPSTSKNPVCTSMAISGINKSASTPNINPKNHGINSSDKSRNSNSEPRYSHYGLVKKRKEVRPLTEKDFQQTAIHKIQNYFLTAPNASKILNNGSIKPMTATRFTDMCKYLLQKLEKNQTLNENKYVDELPKIMGKYYYKGKVDKSWLITVNTSHSFPQVVGLLLWLVELCESQKEFNVLDEMYPSTLDPNKSEDYEQKVQFKLYLPFLLNVYQIESRGTVKPEIRELLRKQEDLLLENYKKTLGIDKKLLIKLETEVNNYKKDLDTLSDITEEQKLEEMKTIKIALHKDIVNSKKYIEDLQSWHYEIQEHISKKKNECVFQENSIENLQKELYIVNNCINSQKITQTDKKTIEEDILSLRQDIQFEENCFEEYKNMVYSENVKAVDVRLKLNTLFVQYHKLCAENIVVLPELENAITDKNVLVMHIRESLKKIDELLKCLKDKNVKKLKEVEQKFASMKIEVDSAQLEYNKLKILAEKLDFERDANKKRLLEITDHQFKGKEELVNKLNDIKAEIKNNNFSNTENFKLIEIKTEEKISLYQEISEMENEKEYISTRAYNSLKKHAELIEETKKMIKK</sequence>
<feature type="compositionally biased region" description="Polar residues" evidence="11">
    <location>
        <begin position="89"/>
        <end position="132"/>
    </location>
</feature>
<reference evidence="13 14" key="1">
    <citation type="submission" date="2019-08" db="EMBL/GenBank/DDBJ databases">
        <title>The genome of the soybean aphid Biotype 1, its phylome, world population structure and adaptation to the North American continent.</title>
        <authorList>
            <person name="Giordano R."/>
            <person name="Donthu R.K."/>
            <person name="Hernandez A.G."/>
            <person name="Wright C.L."/>
            <person name="Zimin A.V."/>
        </authorList>
    </citation>
    <scope>NUCLEOTIDE SEQUENCE [LARGE SCALE GENOMIC DNA]</scope>
    <source>
        <tissue evidence="13">Whole aphids</tissue>
    </source>
</reference>
<keyword evidence="6" id="KW-0175">Coiled coil</keyword>
<dbReference type="GO" id="GO:0051315">
    <property type="term" value="P:attachment of mitotic spindle microtubules to kinetochore"/>
    <property type="evidence" value="ECO:0007669"/>
    <property type="project" value="UniProtKB-UniRule"/>
</dbReference>
<evidence type="ECO:0000256" key="9">
    <source>
        <dbReference type="ARBA" id="ARBA00023328"/>
    </source>
</evidence>
<evidence type="ECO:0000256" key="2">
    <source>
        <dbReference type="ARBA" id="ARBA00022454"/>
    </source>
</evidence>